<keyword evidence="1 8" id="KW-0004">4Fe-4S</keyword>
<comment type="cofactor">
    <cofactor evidence="8">
        <name>[4Fe-4S] cluster</name>
        <dbReference type="ChEBI" id="CHEBI:49883"/>
    </cofactor>
    <text evidence="8">Binds 2 [4Fe-4S] clusters. One cluster is coordinated with 3 cysteines and an exchangeable S-adenosyl-L-methionine.</text>
</comment>
<dbReference type="GO" id="GO:0140101">
    <property type="term" value="F:catalytic activity, acting on a tRNA"/>
    <property type="evidence" value="ECO:0007669"/>
    <property type="project" value="UniProtKB-ARBA"/>
</dbReference>
<evidence type="ECO:0000256" key="2">
    <source>
        <dbReference type="ARBA" id="ARBA00022490"/>
    </source>
</evidence>
<dbReference type="InterPro" id="IPR020612">
    <property type="entry name" value="Methylthiotransferase_CS"/>
</dbReference>
<dbReference type="InterPro" id="IPR013848">
    <property type="entry name" value="Methylthiotransferase_N"/>
</dbReference>
<dbReference type="PROSITE" id="PS50926">
    <property type="entry name" value="TRAM"/>
    <property type="match status" value="1"/>
</dbReference>
<dbReference type="Gene3D" id="3.40.50.12160">
    <property type="entry name" value="Methylthiotransferase, N-terminal domain"/>
    <property type="match status" value="1"/>
</dbReference>
<gene>
    <name evidence="8 12" type="primary">rimO</name>
    <name evidence="12" type="ORF">IAG03_07075</name>
</gene>
<evidence type="ECO:0000259" key="10">
    <source>
        <dbReference type="PROSITE" id="PS51449"/>
    </source>
</evidence>
<dbReference type="GO" id="GO:0035600">
    <property type="term" value="P:tRNA methylthiolation"/>
    <property type="evidence" value="ECO:0007669"/>
    <property type="project" value="UniProtKB-ARBA"/>
</dbReference>
<dbReference type="EMBL" id="JACRSN010000008">
    <property type="protein sequence ID" value="MBC8533769.1"/>
    <property type="molecule type" value="Genomic_DNA"/>
</dbReference>
<evidence type="ECO:0000313" key="13">
    <source>
        <dbReference type="Proteomes" id="UP000651482"/>
    </source>
</evidence>
<dbReference type="InterPro" id="IPR005840">
    <property type="entry name" value="Ribosomal_uS12_MeSTrfase_RimO"/>
</dbReference>
<evidence type="ECO:0000256" key="1">
    <source>
        <dbReference type="ARBA" id="ARBA00022485"/>
    </source>
</evidence>
<evidence type="ECO:0000256" key="5">
    <source>
        <dbReference type="ARBA" id="ARBA00022723"/>
    </source>
</evidence>
<dbReference type="NCBIfam" id="TIGR01125">
    <property type="entry name" value="30S ribosomal protein S12 methylthiotransferase RimO"/>
    <property type="match status" value="1"/>
</dbReference>
<evidence type="ECO:0000259" key="9">
    <source>
        <dbReference type="PROSITE" id="PS50926"/>
    </source>
</evidence>
<proteinExistence type="inferred from homology"/>
<keyword evidence="2 8" id="KW-0963">Cytoplasm</keyword>
<feature type="binding site" evidence="8">
    <location>
        <position position="12"/>
    </location>
    <ligand>
        <name>[4Fe-4S] cluster</name>
        <dbReference type="ChEBI" id="CHEBI:49883"/>
        <label>1</label>
    </ligand>
</feature>
<evidence type="ECO:0000256" key="6">
    <source>
        <dbReference type="ARBA" id="ARBA00023004"/>
    </source>
</evidence>
<dbReference type="Gene3D" id="3.80.30.20">
    <property type="entry name" value="tm_1862 like domain"/>
    <property type="match status" value="1"/>
</dbReference>
<feature type="domain" description="Radical SAM core" evidence="11">
    <location>
        <begin position="141"/>
        <end position="371"/>
    </location>
</feature>
<feature type="binding site" evidence="8">
    <location>
        <position position="82"/>
    </location>
    <ligand>
        <name>[4Fe-4S] cluster</name>
        <dbReference type="ChEBI" id="CHEBI:49883"/>
        <label>1</label>
    </ligand>
</feature>
<comment type="function">
    <text evidence="8">Catalyzes the methylthiolation of an aspartic acid residue of ribosomal protein uS12.</text>
</comment>
<dbReference type="PROSITE" id="PS51449">
    <property type="entry name" value="MTTASE_N"/>
    <property type="match status" value="1"/>
</dbReference>
<dbReference type="Pfam" id="PF00919">
    <property type="entry name" value="UPF0004"/>
    <property type="match status" value="1"/>
</dbReference>
<dbReference type="PROSITE" id="PS01278">
    <property type="entry name" value="MTTASE_RADICAL"/>
    <property type="match status" value="1"/>
</dbReference>
<dbReference type="GO" id="GO:0103039">
    <property type="term" value="F:protein methylthiotransferase activity"/>
    <property type="evidence" value="ECO:0007669"/>
    <property type="project" value="UniProtKB-EC"/>
</dbReference>
<organism evidence="12 13">
    <name type="scientific">Yeguia hominis</name>
    <dbReference type="NCBI Taxonomy" id="2763662"/>
    <lineage>
        <taxon>Bacteria</taxon>
        <taxon>Bacillati</taxon>
        <taxon>Bacillota</taxon>
        <taxon>Clostridia</taxon>
        <taxon>Eubacteriales</taxon>
        <taxon>Yeguiaceae</taxon>
        <taxon>Yeguia</taxon>
    </lineage>
</organism>
<dbReference type="PROSITE" id="PS51918">
    <property type="entry name" value="RADICAL_SAM"/>
    <property type="match status" value="1"/>
</dbReference>
<dbReference type="GO" id="GO:0051539">
    <property type="term" value="F:4 iron, 4 sulfur cluster binding"/>
    <property type="evidence" value="ECO:0007669"/>
    <property type="project" value="UniProtKB-UniRule"/>
</dbReference>
<dbReference type="SUPFAM" id="SSF102114">
    <property type="entry name" value="Radical SAM enzymes"/>
    <property type="match status" value="1"/>
</dbReference>
<feature type="binding site" evidence="8">
    <location>
        <position position="48"/>
    </location>
    <ligand>
        <name>[4Fe-4S] cluster</name>
        <dbReference type="ChEBI" id="CHEBI:49883"/>
        <label>1</label>
    </ligand>
</feature>
<keyword evidence="6 8" id="KW-0408">Iron</keyword>
<dbReference type="InterPro" id="IPR012340">
    <property type="entry name" value="NA-bd_OB-fold"/>
</dbReference>
<dbReference type="FunFam" id="3.80.30.20:FF:000001">
    <property type="entry name" value="tRNA-2-methylthio-N(6)-dimethylallyladenosine synthase 2"/>
    <property type="match status" value="1"/>
</dbReference>
<dbReference type="GO" id="GO:0005840">
    <property type="term" value="C:ribosome"/>
    <property type="evidence" value="ECO:0007669"/>
    <property type="project" value="UniProtKB-KW"/>
</dbReference>
<keyword evidence="5 8" id="KW-0479">Metal-binding</keyword>
<keyword evidence="12" id="KW-0689">Ribosomal protein</keyword>
<dbReference type="SFLD" id="SFLDG01061">
    <property type="entry name" value="methylthiotransferase"/>
    <property type="match status" value="1"/>
</dbReference>
<sequence>MAIKVGMISLGCPKNQVDGELLMASLKDAGYMLSDDVGLADVAIINTCGFIESAKQESIDEILELAKLKEEGRIRALIVTGCLAERYREQVMEELPEADAVVGIGANGEIASIIERVLGGERVGRFPEKERLPLEGGRELSTPSYFAYLKIAEGCDNRCAYCAIPEIRGGYRSRPMESILEEARLLAADGAKELILIAQDTTRYGADLYGRLALPELLDRLCEIEGIRWIRLLYCYPDLVTEELIHTIASQEKVAKYMDLPLQHISDSVLRAMNRRGSKAETEALIEKLRKEIPGLTLRTTVMTGFPGETESDFEELMAFIRKVRFERLGCFAYSCEEGTPAASLPDQVDEEVKARRAELIQEEQMLIMQEHGEAMIGKTVTVMTEGFDRYAECYFGRTEADAPEIDGKVFFTISGKKPQFGQFVKVEIEDCMDCDLVGSMIEEDAHESAE</sequence>
<feature type="domain" description="TRAM" evidence="9">
    <location>
        <begin position="374"/>
        <end position="443"/>
    </location>
</feature>
<keyword evidence="12" id="KW-0687">Ribonucleoprotein</keyword>
<evidence type="ECO:0000256" key="4">
    <source>
        <dbReference type="ARBA" id="ARBA00022691"/>
    </source>
</evidence>
<dbReference type="PANTHER" id="PTHR43837">
    <property type="entry name" value="RIBOSOMAL PROTEIN S12 METHYLTHIOTRANSFERASE RIMO"/>
    <property type="match status" value="1"/>
</dbReference>
<dbReference type="InterPro" id="IPR006638">
    <property type="entry name" value="Elp3/MiaA/NifB-like_rSAM"/>
</dbReference>
<dbReference type="InterPro" id="IPR023404">
    <property type="entry name" value="rSAM_horseshoe"/>
</dbReference>
<dbReference type="Pfam" id="PF18693">
    <property type="entry name" value="TRAM_2"/>
    <property type="match status" value="1"/>
</dbReference>
<evidence type="ECO:0000256" key="8">
    <source>
        <dbReference type="HAMAP-Rule" id="MF_01865"/>
    </source>
</evidence>
<evidence type="ECO:0000256" key="7">
    <source>
        <dbReference type="ARBA" id="ARBA00023014"/>
    </source>
</evidence>
<feature type="domain" description="MTTase N-terminal" evidence="10">
    <location>
        <begin position="3"/>
        <end position="119"/>
    </location>
</feature>
<dbReference type="Gene3D" id="2.40.50.140">
    <property type="entry name" value="Nucleic acid-binding proteins"/>
    <property type="match status" value="1"/>
</dbReference>
<comment type="subcellular location">
    <subcellularLocation>
        <location evidence="8">Cytoplasm</location>
    </subcellularLocation>
</comment>
<keyword evidence="4 8" id="KW-0949">S-adenosyl-L-methionine</keyword>
<dbReference type="SFLD" id="SFLDG01082">
    <property type="entry name" value="B12-binding_domain_containing"/>
    <property type="match status" value="1"/>
</dbReference>
<reference evidence="12" key="1">
    <citation type="submission" date="2020-08" db="EMBL/GenBank/DDBJ databases">
        <title>Genome public.</title>
        <authorList>
            <person name="Liu C."/>
            <person name="Sun Q."/>
        </authorList>
    </citation>
    <scope>NUCLEOTIDE SEQUENCE</scope>
    <source>
        <strain evidence="12">NSJ-40</strain>
    </source>
</reference>
<comment type="similarity">
    <text evidence="8">Belongs to the methylthiotransferase family. RimO subfamily.</text>
</comment>
<dbReference type="AlphaFoldDB" id="A0A926D9G2"/>
<feature type="binding site" evidence="8">
    <location>
        <position position="159"/>
    </location>
    <ligand>
        <name>[4Fe-4S] cluster</name>
        <dbReference type="ChEBI" id="CHEBI:49883"/>
        <label>2</label>
        <note>4Fe-4S-S-AdoMet</note>
    </ligand>
</feature>
<dbReference type="HAMAP" id="MF_01865">
    <property type="entry name" value="MTTase_RimO"/>
    <property type="match status" value="1"/>
</dbReference>
<dbReference type="GO" id="GO:0046872">
    <property type="term" value="F:metal ion binding"/>
    <property type="evidence" value="ECO:0007669"/>
    <property type="project" value="UniProtKB-KW"/>
</dbReference>
<name>A0A926D9G2_9FIRM</name>
<dbReference type="PANTHER" id="PTHR43837:SF1">
    <property type="entry name" value="RIBOSOMAL PROTEIN US12 METHYLTHIOTRANSFERASE RIMO"/>
    <property type="match status" value="1"/>
</dbReference>
<comment type="catalytic activity">
    <reaction evidence="8">
        <text>L-aspartate(89)-[ribosomal protein uS12]-hydrogen + (sulfur carrier)-SH + AH2 + 2 S-adenosyl-L-methionine = 3-methylsulfanyl-L-aspartate(89)-[ribosomal protein uS12]-hydrogen + (sulfur carrier)-H + 5'-deoxyadenosine + L-methionine + A + S-adenosyl-L-homocysteine + 2 H(+)</text>
        <dbReference type="Rhea" id="RHEA:37087"/>
        <dbReference type="Rhea" id="RHEA-COMP:10460"/>
        <dbReference type="Rhea" id="RHEA-COMP:10461"/>
        <dbReference type="Rhea" id="RHEA-COMP:14737"/>
        <dbReference type="Rhea" id="RHEA-COMP:14739"/>
        <dbReference type="ChEBI" id="CHEBI:13193"/>
        <dbReference type="ChEBI" id="CHEBI:15378"/>
        <dbReference type="ChEBI" id="CHEBI:17319"/>
        <dbReference type="ChEBI" id="CHEBI:17499"/>
        <dbReference type="ChEBI" id="CHEBI:29917"/>
        <dbReference type="ChEBI" id="CHEBI:29961"/>
        <dbReference type="ChEBI" id="CHEBI:57844"/>
        <dbReference type="ChEBI" id="CHEBI:57856"/>
        <dbReference type="ChEBI" id="CHEBI:59789"/>
        <dbReference type="ChEBI" id="CHEBI:64428"/>
        <dbReference type="ChEBI" id="CHEBI:73599"/>
        <dbReference type="EC" id="2.8.4.4"/>
    </reaction>
</comment>
<dbReference type="SMART" id="SM00729">
    <property type="entry name" value="Elp3"/>
    <property type="match status" value="1"/>
</dbReference>
<dbReference type="SFLD" id="SFLDS00029">
    <property type="entry name" value="Radical_SAM"/>
    <property type="match status" value="1"/>
</dbReference>
<dbReference type="SFLD" id="SFLDF00274">
    <property type="entry name" value="ribosomal_protein_S12_methylth"/>
    <property type="match status" value="1"/>
</dbReference>
<feature type="binding site" evidence="8">
    <location>
        <position position="155"/>
    </location>
    <ligand>
        <name>[4Fe-4S] cluster</name>
        <dbReference type="ChEBI" id="CHEBI:49883"/>
        <label>2</label>
        <note>4Fe-4S-S-AdoMet</note>
    </ligand>
</feature>
<dbReference type="GO" id="GO:0005829">
    <property type="term" value="C:cytosol"/>
    <property type="evidence" value="ECO:0007669"/>
    <property type="project" value="TreeGrafter"/>
</dbReference>
<dbReference type="Proteomes" id="UP000651482">
    <property type="component" value="Unassembled WGS sequence"/>
</dbReference>
<protein>
    <recommendedName>
        <fullName evidence="8">Ribosomal protein uS12 methylthiotransferase RimO</fullName>
        <shortName evidence="8">uS12 MTTase</shortName>
        <shortName evidence="8">uS12 methylthiotransferase</shortName>
        <ecNumber evidence="8">2.8.4.4</ecNumber>
    </recommendedName>
    <alternativeName>
        <fullName evidence="8">Ribosomal protein uS12 (aspartate-C(3))-methylthiotransferase</fullName>
    </alternativeName>
    <alternativeName>
        <fullName evidence="8">Ribosome maturation factor RimO</fullName>
    </alternativeName>
</protein>
<dbReference type="Pfam" id="PF04055">
    <property type="entry name" value="Radical_SAM"/>
    <property type="match status" value="1"/>
</dbReference>
<accession>A0A926D9G2</accession>
<dbReference type="RefSeq" id="WP_249319420.1">
    <property type="nucleotide sequence ID" value="NZ_JACRSN010000008.1"/>
</dbReference>
<comment type="caution">
    <text evidence="12">The sequence shown here is derived from an EMBL/GenBank/DDBJ whole genome shotgun (WGS) entry which is preliminary data.</text>
</comment>
<evidence type="ECO:0000256" key="3">
    <source>
        <dbReference type="ARBA" id="ARBA00022679"/>
    </source>
</evidence>
<dbReference type="InterPro" id="IPR058240">
    <property type="entry name" value="rSAM_sf"/>
</dbReference>
<keyword evidence="7 8" id="KW-0411">Iron-sulfur</keyword>
<dbReference type="InterPro" id="IPR002792">
    <property type="entry name" value="TRAM_dom"/>
</dbReference>
<evidence type="ECO:0000313" key="12">
    <source>
        <dbReference type="EMBL" id="MBC8533769.1"/>
    </source>
</evidence>
<dbReference type="NCBIfam" id="TIGR00089">
    <property type="entry name" value="MiaB/RimO family radical SAM methylthiotransferase"/>
    <property type="match status" value="1"/>
</dbReference>
<dbReference type="EC" id="2.8.4.4" evidence="8"/>
<dbReference type="InterPro" id="IPR007197">
    <property type="entry name" value="rSAM"/>
</dbReference>
<dbReference type="CDD" id="cd01335">
    <property type="entry name" value="Radical_SAM"/>
    <property type="match status" value="1"/>
</dbReference>
<evidence type="ECO:0000259" key="11">
    <source>
        <dbReference type="PROSITE" id="PS51918"/>
    </source>
</evidence>
<keyword evidence="13" id="KW-1185">Reference proteome</keyword>
<keyword evidence="3 8" id="KW-0808">Transferase</keyword>
<dbReference type="InterPro" id="IPR038135">
    <property type="entry name" value="Methylthiotransferase_N_sf"/>
</dbReference>
<dbReference type="InterPro" id="IPR005839">
    <property type="entry name" value="Methylthiotransferase"/>
</dbReference>
<dbReference type="GO" id="GO:0035599">
    <property type="term" value="F:aspartic acid methylthiotransferase activity"/>
    <property type="evidence" value="ECO:0007669"/>
    <property type="project" value="TreeGrafter"/>
</dbReference>
<feature type="binding site" evidence="8">
    <location>
        <position position="162"/>
    </location>
    <ligand>
        <name>[4Fe-4S] cluster</name>
        <dbReference type="ChEBI" id="CHEBI:49883"/>
        <label>2</label>
        <note>4Fe-4S-S-AdoMet</note>
    </ligand>
</feature>